<evidence type="ECO:0000313" key="1">
    <source>
        <dbReference type="EMBL" id="PHT94044.1"/>
    </source>
</evidence>
<organism evidence="1 2">
    <name type="scientific">Capsicum annuum</name>
    <name type="common">Capsicum pepper</name>
    <dbReference type="NCBI Taxonomy" id="4072"/>
    <lineage>
        <taxon>Eukaryota</taxon>
        <taxon>Viridiplantae</taxon>
        <taxon>Streptophyta</taxon>
        <taxon>Embryophyta</taxon>
        <taxon>Tracheophyta</taxon>
        <taxon>Spermatophyta</taxon>
        <taxon>Magnoliopsida</taxon>
        <taxon>eudicotyledons</taxon>
        <taxon>Gunneridae</taxon>
        <taxon>Pentapetalae</taxon>
        <taxon>asterids</taxon>
        <taxon>lamiids</taxon>
        <taxon>Solanales</taxon>
        <taxon>Solanaceae</taxon>
        <taxon>Solanoideae</taxon>
        <taxon>Capsiceae</taxon>
        <taxon>Capsicum</taxon>
    </lineage>
</organism>
<evidence type="ECO:0000313" key="2">
    <source>
        <dbReference type="Proteomes" id="UP000222542"/>
    </source>
</evidence>
<dbReference type="STRING" id="4072.A0A2G3AIJ4"/>
<reference evidence="1 2" key="2">
    <citation type="journal article" date="2017" name="Genome Biol.">
        <title>New reference genome sequences of hot pepper reveal the massive evolution of plant disease-resistance genes by retroduplication.</title>
        <authorList>
            <person name="Kim S."/>
            <person name="Park J."/>
            <person name="Yeom S.I."/>
            <person name="Kim Y.M."/>
            <person name="Seo E."/>
            <person name="Kim K.T."/>
            <person name="Kim M.S."/>
            <person name="Lee J.M."/>
            <person name="Cheong K."/>
            <person name="Shin H.S."/>
            <person name="Kim S.B."/>
            <person name="Han K."/>
            <person name="Lee J."/>
            <person name="Park M."/>
            <person name="Lee H.A."/>
            <person name="Lee H.Y."/>
            <person name="Lee Y."/>
            <person name="Oh S."/>
            <person name="Lee J.H."/>
            <person name="Choi E."/>
            <person name="Choi E."/>
            <person name="Lee S.E."/>
            <person name="Jeon J."/>
            <person name="Kim H."/>
            <person name="Choi G."/>
            <person name="Song H."/>
            <person name="Lee J."/>
            <person name="Lee S.C."/>
            <person name="Kwon J.K."/>
            <person name="Lee H.Y."/>
            <person name="Koo N."/>
            <person name="Hong Y."/>
            <person name="Kim R.W."/>
            <person name="Kang W.H."/>
            <person name="Huh J.H."/>
            <person name="Kang B.C."/>
            <person name="Yang T.J."/>
            <person name="Lee Y.H."/>
            <person name="Bennetzen J.L."/>
            <person name="Choi D."/>
        </authorList>
    </citation>
    <scope>NUCLEOTIDE SEQUENCE [LARGE SCALE GENOMIC DNA]</scope>
    <source>
        <strain evidence="2">cv. CM334</strain>
    </source>
</reference>
<accession>A0A2G3AIJ4</accession>
<dbReference type="AlphaFoldDB" id="A0A2G3AIJ4"/>
<sequence length="290" mass="32635">MLLFSWFKGSDDKHPFLDVIQSDETGAPITGVALSFAYKFLTLGIIEAADMNVDNALHQIADVVTSCCFEVTDPASEEVVLMKILQVILACKKSEASKNWTNHNRIVRHMVNKLVRCIFILLPDIESRVYADPKGYLVKEGNIPTIPGDYSFLEASRLRDPVCFDNIMMTRPDCFAIYTYPLSLGFGKLIMKDLLQELRNMSIRHEDRRFNRAADILAKEADKEGTSFANMDIDSNTNMMETRKTSFVRQHEGPVASNVCDICTTSPMSIVEAYVVRCQGFAVEIIAVVR</sequence>
<name>A0A2G3AIJ4_CAPAN</name>
<dbReference type="Proteomes" id="UP000222542">
    <property type="component" value="Unassembled WGS sequence"/>
</dbReference>
<dbReference type="Gramene" id="PHT94044">
    <property type="protein sequence ID" value="PHT94044"/>
    <property type="gene ID" value="T459_01926"/>
</dbReference>
<proteinExistence type="predicted"/>
<protein>
    <submittedName>
        <fullName evidence="1">Uncharacterized protein</fullName>
    </submittedName>
</protein>
<gene>
    <name evidence="1" type="ORF">T459_01926</name>
</gene>
<dbReference type="EMBL" id="AYRZ02000001">
    <property type="protein sequence ID" value="PHT94044.1"/>
    <property type="molecule type" value="Genomic_DNA"/>
</dbReference>
<keyword evidence="2" id="KW-1185">Reference proteome</keyword>
<comment type="caution">
    <text evidence="1">The sequence shown here is derived from an EMBL/GenBank/DDBJ whole genome shotgun (WGS) entry which is preliminary data.</text>
</comment>
<reference evidence="1 2" key="1">
    <citation type="journal article" date="2014" name="Nat. Genet.">
        <title>Genome sequence of the hot pepper provides insights into the evolution of pungency in Capsicum species.</title>
        <authorList>
            <person name="Kim S."/>
            <person name="Park M."/>
            <person name="Yeom S.I."/>
            <person name="Kim Y.M."/>
            <person name="Lee J.M."/>
            <person name="Lee H.A."/>
            <person name="Seo E."/>
            <person name="Choi J."/>
            <person name="Cheong K."/>
            <person name="Kim K.T."/>
            <person name="Jung K."/>
            <person name="Lee G.W."/>
            <person name="Oh S.K."/>
            <person name="Bae C."/>
            <person name="Kim S.B."/>
            <person name="Lee H.Y."/>
            <person name="Kim S.Y."/>
            <person name="Kim M.S."/>
            <person name="Kang B.C."/>
            <person name="Jo Y.D."/>
            <person name="Yang H.B."/>
            <person name="Jeong H.J."/>
            <person name="Kang W.H."/>
            <person name="Kwon J.K."/>
            <person name="Shin C."/>
            <person name="Lim J.Y."/>
            <person name="Park J.H."/>
            <person name="Huh J.H."/>
            <person name="Kim J.S."/>
            <person name="Kim B.D."/>
            <person name="Cohen O."/>
            <person name="Paran I."/>
            <person name="Suh M.C."/>
            <person name="Lee S.B."/>
            <person name="Kim Y.K."/>
            <person name="Shin Y."/>
            <person name="Noh S.J."/>
            <person name="Park J."/>
            <person name="Seo Y.S."/>
            <person name="Kwon S.Y."/>
            <person name="Kim H.A."/>
            <person name="Park J.M."/>
            <person name="Kim H.J."/>
            <person name="Choi S.B."/>
            <person name="Bosland P.W."/>
            <person name="Reeves G."/>
            <person name="Jo S.H."/>
            <person name="Lee B.W."/>
            <person name="Cho H.T."/>
            <person name="Choi H.S."/>
            <person name="Lee M.S."/>
            <person name="Yu Y."/>
            <person name="Do Choi Y."/>
            <person name="Park B.S."/>
            <person name="van Deynze A."/>
            <person name="Ashrafi H."/>
            <person name="Hill T."/>
            <person name="Kim W.T."/>
            <person name="Pai H.S."/>
            <person name="Ahn H.K."/>
            <person name="Yeam I."/>
            <person name="Giovannoni J.J."/>
            <person name="Rose J.K."/>
            <person name="Sorensen I."/>
            <person name="Lee S.J."/>
            <person name="Kim R.W."/>
            <person name="Choi I.Y."/>
            <person name="Choi B.S."/>
            <person name="Lim J.S."/>
            <person name="Lee Y.H."/>
            <person name="Choi D."/>
        </authorList>
    </citation>
    <scope>NUCLEOTIDE SEQUENCE [LARGE SCALE GENOMIC DNA]</scope>
    <source>
        <strain evidence="2">cv. CM334</strain>
    </source>
</reference>